<feature type="domain" description="VRR-NUC" evidence="11">
    <location>
        <begin position="433"/>
        <end position="547"/>
    </location>
</feature>
<evidence type="ECO:0000256" key="8">
    <source>
        <dbReference type="ARBA" id="ARBA00022801"/>
    </source>
</evidence>
<dbReference type="SMART" id="SM00990">
    <property type="entry name" value="VRR_NUC"/>
    <property type="match status" value="1"/>
</dbReference>
<dbReference type="GO" id="GO:0003676">
    <property type="term" value="F:nucleic acid binding"/>
    <property type="evidence" value="ECO:0007669"/>
    <property type="project" value="InterPro"/>
</dbReference>
<reference evidence="12 13" key="2">
    <citation type="submission" date="2017-10" db="EMBL/GenBank/DDBJ databases">
        <title>Bacterial endophytes that colonize and modify switchgrass growth.</title>
        <authorList>
            <person name="Debolt S."/>
        </authorList>
    </citation>
    <scope>NUCLEOTIDE SEQUENCE [LARGE SCALE GENOMIC DNA]</scope>
    <source>
        <strain evidence="12 13">A2-S9</strain>
    </source>
</reference>
<dbReference type="GO" id="GO:0004528">
    <property type="term" value="F:phosphodiesterase I activity"/>
    <property type="evidence" value="ECO:0007669"/>
    <property type="project" value="UniProtKB-EC"/>
</dbReference>
<evidence type="ECO:0000256" key="6">
    <source>
        <dbReference type="ARBA" id="ARBA00022722"/>
    </source>
</evidence>
<keyword evidence="8" id="KW-0378">Hydrolase</keyword>
<dbReference type="PANTHER" id="PTHR15749">
    <property type="entry name" value="FANCONI-ASSOCIATED NUCLEASE 1"/>
    <property type="match status" value="1"/>
</dbReference>
<keyword evidence="6" id="KW-0540">Nuclease</keyword>
<dbReference type="PANTHER" id="PTHR15749:SF4">
    <property type="entry name" value="FANCONI-ASSOCIATED NUCLEASE 1"/>
    <property type="match status" value="1"/>
</dbReference>
<dbReference type="InterPro" id="IPR033315">
    <property type="entry name" value="Fan1-like"/>
</dbReference>
<sequence>MRTMANPLENPLYYLHNFRQVLHWLGQRYADLLDPDEEHFIQQFDRLPQASQALLVRMVMRKGVHFRAGKLHYVEIGCPHAAAAPLRELGWVDDNHLLAFEALFALLQKGEILSTFAPWIGQPKGKKVDWLEGLAAQFTDTRRFADWCPDLADTLYSLTVMELCDRLRLMFFGNLHQDWSEFVLADLGIYTYEKVEFCAESRGLRSRADVHGFLFLHQCQQAFERGEALAQVLAEVATLNTDNPWLEKRRAKLLFQLGQYCERSAELDLAQQIYRTCAYPGARARLIRVLERQEDYAQAMALASVAQQAPESAAEQQHLLRVMPRLRRKLGEPRLPTLKSREVTRLDLELALPEPLMSVEYCVQAHLSAPDAPVHYVENGLINSLFGLLCWEAIFAPLPGAFFHPFQRGPADLHSEDFHARRVPLFDACFAQLQDGRYTTTIRQRYLDKWGIQSPFVFWNLLSEDLLEQALACLPAEHLRYWFERLLLDIRANRAGMPDLIQFWPAQKTYRMIEVKGPGDRLQDNQLRWLEFCGEYQMPVTVCYVRWAEQPA</sequence>
<dbReference type="Proteomes" id="UP000221580">
    <property type="component" value="Unassembled WGS sequence"/>
</dbReference>
<evidence type="ECO:0000259" key="11">
    <source>
        <dbReference type="SMART" id="SM00990"/>
    </source>
</evidence>
<evidence type="ECO:0000313" key="12">
    <source>
        <dbReference type="EMBL" id="PFG71771.1"/>
    </source>
</evidence>
<dbReference type="Pfam" id="PF08774">
    <property type="entry name" value="VRR_NUC"/>
    <property type="match status" value="1"/>
</dbReference>
<dbReference type="GO" id="GO:0036297">
    <property type="term" value="P:interstrand cross-link repair"/>
    <property type="evidence" value="ECO:0007669"/>
    <property type="project" value="InterPro"/>
</dbReference>
<dbReference type="InterPro" id="IPR014883">
    <property type="entry name" value="VRR_NUC"/>
</dbReference>
<reference evidence="12 13" key="1">
    <citation type="submission" date="2017-09" db="EMBL/GenBank/DDBJ databases">
        <authorList>
            <person name="DeBolt S."/>
            <person name="Huntemann M."/>
            <person name="Clum A."/>
            <person name="Pillay M."/>
            <person name="Palaniappan K."/>
            <person name="Varghese N."/>
            <person name="Mikhailova N."/>
            <person name="Stamatis D."/>
            <person name="Reddy T."/>
            <person name="Daum C."/>
            <person name="Shapiro N."/>
            <person name="Ivanova N."/>
            <person name="Kyrpides N."/>
            <person name="Woyke T."/>
        </authorList>
    </citation>
    <scope>NUCLEOTIDE SEQUENCE [LARGE SCALE GENOMIC DNA]</scope>
    <source>
        <strain evidence="12 13">A2-S9</strain>
    </source>
</reference>
<dbReference type="Pfam" id="PF21315">
    <property type="entry name" value="FAN1_HTH"/>
    <property type="match status" value="1"/>
</dbReference>
<dbReference type="FunFam" id="3.40.1350.10:FF:000024">
    <property type="entry name" value="Fanconi-associated nuclease"/>
    <property type="match status" value="1"/>
</dbReference>
<evidence type="ECO:0000256" key="4">
    <source>
        <dbReference type="ARBA" id="ARBA00005533"/>
    </source>
</evidence>
<proteinExistence type="inferred from homology"/>
<dbReference type="Pfam" id="PF18081">
    <property type="entry name" value="FANC_SAP"/>
    <property type="match status" value="1"/>
</dbReference>
<comment type="catalytic activity">
    <reaction evidence="1">
        <text>Hydrolytically removes 5'-nucleotides successively from the 3'-hydroxy termini of 3'-hydroxy-terminated oligonucleotides.</text>
        <dbReference type="EC" id="3.1.4.1"/>
    </reaction>
</comment>
<evidence type="ECO:0000256" key="1">
    <source>
        <dbReference type="ARBA" id="ARBA00000983"/>
    </source>
</evidence>
<keyword evidence="10" id="KW-0464">Manganese</keyword>
<keyword evidence="7" id="KW-0479">Metal-binding</keyword>
<evidence type="ECO:0000256" key="2">
    <source>
        <dbReference type="ARBA" id="ARBA00001936"/>
    </source>
</evidence>
<dbReference type="EMBL" id="PDJN01000001">
    <property type="protein sequence ID" value="PFG71771.1"/>
    <property type="molecule type" value="Genomic_DNA"/>
</dbReference>
<keyword evidence="9" id="KW-0460">Magnesium</keyword>
<gene>
    <name evidence="12" type="ORF">DM05_2144</name>
</gene>
<dbReference type="InterPro" id="IPR049125">
    <property type="entry name" value="FAN1-like_WH"/>
</dbReference>
<dbReference type="InterPro" id="IPR040603">
    <property type="entry name" value="FAN1_SAP_bact"/>
</dbReference>
<comment type="cofactor">
    <cofactor evidence="3">
        <name>Mg(2+)</name>
        <dbReference type="ChEBI" id="CHEBI:18420"/>
    </cofactor>
</comment>
<name>A0A7Z1K627_9PSED</name>
<dbReference type="EC" id="3.1.4.1" evidence="5"/>
<protein>
    <recommendedName>
        <fullName evidence="5">phosphodiesterase I</fullName>
        <ecNumber evidence="5">3.1.4.1</ecNumber>
    </recommendedName>
</protein>
<accession>A0A7Z1K627</accession>
<evidence type="ECO:0000256" key="5">
    <source>
        <dbReference type="ARBA" id="ARBA00012029"/>
    </source>
</evidence>
<evidence type="ECO:0000256" key="3">
    <source>
        <dbReference type="ARBA" id="ARBA00001946"/>
    </source>
</evidence>
<comment type="cofactor">
    <cofactor evidence="2">
        <name>Mn(2+)</name>
        <dbReference type="ChEBI" id="CHEBI:29035"/>
    </cofactor>
</comment>
<evidence type="ECO:0000313" key="13">
    <source>
        <dbReference type="Proteomes" id="UP000221580"/>
    </source>
</evidence>
<comment type="caution">
    <text evidence="12">The sequence shown here is derived from an EMBL/GenBank/DDBJ whole genome shotgun (WGS) entry which is preliminary data.</text>
</comment>
<evidence type="ECO:0000256" key="10">
    <source>
        <dbReference type="ARBA" id="ARBA00023211"/>
    </source>
</evidence>
<evidence type="ECO:0000256" key="7">
    <source>
        <dbReference type="ARBA" id="ARBA00022723"/>
    </source>
</evidence>
<dbReference type="GO" id="GO:0046872">
    <property type="term" value="F:metal ion binding"/>
    <property type="evidence" value="ECO:0007669"/>
    <property type="project" value="UniProtKB-KW"/>
</dbReference>
<organism evidence="12 13">
    <name type="scientific">Pseudomonas poae</name>
    <dbReference type="NCBI Taxonomy" id="200451"/>
    <lineage>
        <taxon>Bacteria</taxon>
        <taxon>Pseudomonadati</taxon>
        <taxon>Pseudomonadota</taxon>
        <taxon>Gammaproteobacteria</taxon>
        <taxon>Pseudomonadales</taxon>
        <taxon>Pseudomonadaceae</taxon>
        <taxon>Pseudomonas</taxon>
    </lineage>
</organism>
<dbReference type="Gene3D" id="3.40.1350.10">
    <property type="match status" value="1"/>
</dbReference>
<dbReference type="AlphaFoldDB" id="A0A7Z1K627"/>
<comment type="similarity">
    <text evidence="4">Belongs to the FAN1 family.</text>
</comment>
<evidence type="ECO:0000256" key="9">
    <source>
        <dbReference type="ARBA" id="ARBA00022842"/>
    </source>
</evidence>
<dbReference type="InterPro" id="IPR011856">
    <property type="entry name" value="tRNA_endonuc-like_dom_sf"/>
</dbReference>